<comment type="function">
    <text evidence="7">Functions as a peptidoglycan terminase that cleaves nascent peptidoglycan strands endolytically to terminate their elongation.</text>
</comment>
<keyword evidence="2 7" id="KW-0812">Transmembrane</keyword>
<dbReference type="PATRIC" id="fig|476652.3.peg.1901"/>
<dbReference type="Gene3D" id="3.30.1490.480">
    <property type="entry name" value="Endolytic murein transglycosylase"/>
    <property type="match status" value="1"/>
</dbReference>
<evidence type="ECO:0000256" key="3">
    <source>
        <dbReference type="ARBA" id="ARBA00022989"/>
    </source>
</evidence>
<comment type="caution">
    <text evidence="8">The sequence shown here is derived from an EMBL/GenBank/DDBJ whole genome shotgun (WGS) entry which is preliminary data.</text>
</comment>
<dbReference type="Gene3D" id="3.30.160.60">
    <property type="entry name" value="Classic Zinc Finger"/>
    <property type="match status" value="1"/>
</dbReference>
<dbReference type="EMBL" id="LDZY01000005">
    <property type="protein sequence ID" value="KLU66439.1"/>
    <property type="molecule type" value="Genomic_DNA"/>
</dbReference>
<evidence type="ECO:0000256" key="4">
    <source>
        <dbReference type="ARBA" id="ARBA00023136"/>
    </source>
</evidence>
<evidence type="ECO:0000256" key="6">
    <source>
        <dbReference type="ARBA" id="ARBA00023316"/>
    </source>
</evidence>
<dbReference type="GO" id="GO:0009252">
    <property type="term" value="P:peptidoglycan biosynthetic process"/>
    <property type="evidence" value="ECO:0007669"/>
    <property type="project" value="UniProtKB-UniRule"/>
</dbReference>
<dbReference type="PANTHER" id="PTHR30518:SF2">
    <property type="entry name" value="ENDOLYTIC MUREIN TRANSGLYCOSYLASE"/>
    <property type="match status" value="1"/>
</dbReference>
<dbReference type="InterPro" id="IPR003770">
    <property type="entry name" value="MLTG-like"/>
</dbReference>
<gene>
    <name evidence="7" type="primary">mltG</name>
    <name evidence="8" type="ORF">DEAC_c18380</name>
</gene>
<dbReference type="STRING" id="476652.DEAC_c18380"/>
<keyword evidence="9" id="KW-1185">Reference proteome</keyword>
<evidence type="ECO:0000313" key="9">
    <source>
        <dbReference type="Proteomes" id="UP000036356"/>
    </source>
</evidence>
<dbReference type="EC" id="4.2.2.29" evidence="7"/>
<dbReference type="Pfam" id="PF02618">
    <property type="entry name" value="YceG"/>
    <property type="match status" value="1"/>
</dbReference>
<protein>
    <recommendedName>
        <fullName evidence="7">Endolytic murein transglycosylase</fullName>
        <ecNumber evidence="7">4.2.2.29</ecNumber>
    </recommendedName>
    <alternativeName>
        <fullName evidence="7">Peptidoglycan lytic transglycosylase</fullName>
    </alternativeName>
    <alternativeName>
        <fullName evidence="7">Peptidoglycan polymerization terminase</fullName>
    </alternativeName>
</protein>
<reference evidence="8 9" key="1">
    <citation type="submission" date="2015-06" db="EMBL/GenBank/DDBJ databases">
        <title>Draft genome of the moderately acidophilic sulfate reducer Candidatus Desulfosporosinus acididurans strain M1.</title>
        <authorList>
            <person name="Poehlein A."/>
            <person name="Petzsch P."/>
            <person name="Johnson B.D."/>
            <person name="Schloemann M."/>
            <person name="Daniel R."/>
            <person name="Muehling M."/>
        </authorList>
    </citation>
    <scope>NUCLEOTIDE SEQUENCE [LARGE SCALE GENOMIC DNA]</scope>
    <source>
        <strain evidence="8 9">M1</strain>
    </source>
</reference>
<keyword evidence="3 7" id="KW-1133">Transmembrane helix</keyword>
<evidence type="ECO:0000313" key="8">
    <source>
        <dbReference type="EMBL" id="KLU66439.1"/>
    </source>
</evidence>
<keyword evidence="5 7" id="KW-0456">Lyase</keyword>
<evidence type="ECO:0000256" key="1">
    <source>
        <dbReference type="ARBA" id="ARBA00022475"/>
    </source>
</evidence>
<dbReference type="CDD" id="cd08010">
    <property type="entry name" value="MltG_like"/>
    <property type="match status" value="1"/>
</dbReference>
<comment type="similarity">
    <text evidence="7">Belongs to the transglycosylase MltG family.</text>
</comment>
<name>A0A0J1FSI5_9FIRM</name>
<keyword evidence="6 7" id="KW-0961">Cell wall biogenesis/degradation</keyword>
<feature type="site" description="Important for catalytic activity" evidence="7">
    <location>
        <position position="227"/>
    </location>
</feature>
<proteinExistence type="inferred from homology"/>
<dbReference type="GO" id="GO:0008932">
    <property type="term" value="F:lytic endotransglycosylase activity"/>
    <property type="evidence" value="ECO:0007669"/>
    <property type="project" value="UniProtKB-UniRule"/>
</dbReference>
<keyword evidence="1 7" id="KW-1003">Cell membrane</keyword>
<dbReference type="HAMAP" id="MF_02065">
    <property type="entry name" value="MltG"/>
    <property type="match status" value="1"/>
</dbReference>
<dbReference type="GO" id="GO:0005886">
    <property type="term" value="C:plasma membrane"/>
    <property type="evidence" value="ECO:0007669"/>
    <property type="project" value="UniProtKB-SubCell"/>
</dbReference>
<dbReference type="RefSeq" id="WP_047809690.1">
    <property type="nucleotide sequence ID" value="NZ_LDZY01000005.1"/>
</dbReference>
<comment type="subcellular location">
    <subcellularLocation>
        <location evidence="7">Cell membrane</location>
        <topology evidence="7">Single-pass membrane protein</topology>
    </subcellularLocation>
</comment>
<sequence length="339" mass="38188">MSGKKKSKDLRAGIALFLLAGSIILLSWWSWATKPYSSTGNSVTITITSGTTTDQLATELEQRHLIRSANLFRWLVRMQKTNFKMFAGDYMLSPTMTPAEIIERLIKREEVSNSIRITIPEGYSTEQIIDVLVQKGLGSKEDYTKVVAEDSFPYSFLKGTPAGIHRLEGFLSPNTYFIDPKASPHAVIDIFLQQFAKEMTPEVQTRLSSTKLTVLQWVTLASLIEKEAAKETDRPLIASVIMNRLKRNMPLQVDATIQFLLDTPKAKLHNKDLQIPSPYNTYLHRGLPPGPIANPGDASLQAALYPAQTDYLYYVAKKDGYHVFAKTYAEHLKNIKLYQ</sequence>
<dbReference type="AlphaFoldDB" id="A0A0J1FSI5"/>
<keyword evidence="4 7" id="KW-0472">Membrane</keyword>
<dbReference type="NCBIfam" id="TIGR00247">
    <property type="entry name" value="endolytic transglycosylase MltG"/>
    <property type="match status" value="1"/>
</dbReference>
<evidence type="ECO:0000256" key="2">
    <source>
        <dbReference type="ARBA" id="ARBA00022692"/>
    </source>
</evidence>
<dbReference type="GO" id="GO:0071555">
    <property type="term" value="P:cell wall organization"/>
    <property type="evidence" value="ECO:0007669"/>
    <property type="project" value="UniProtKB-KW"/>
</dbReference>
<dbReference type="Proteomes" id="UP000036356">
    <property type="component" value="Unassembled WGS sequence"/>
</dbReference>
<evidence type="ECO:0000256" key="5">
    <source>
        <dbReference type="ARBA" id="ARBA00023239"/>
    </source>
</evidence>
<feature type="transmembrane region" description="Helical" evidence="7">
    <location>
        <begin position="12"/>
        <end position="31"/>
    </location>
</feature>
<organism evidence="8 9">
    <name type="scientific">Desulfosporosinus acididurans</name>
    <dbReference type="NCBI Taxonomy" id="476652"/>
    <lineage>
        <taxon>Bacteria</taxon>
        <taxon>Bacillati</taxon>
        <taxon>Bacillota</taxon>
        <taxon>Clostridia</taxon>
        <taxon>Eubacteriales</taxon>
        <taxon>Desulfitobacteriaceae</taxon>
        <taxon>Desulfosporosinus</taxon>
    </lineage>
</organism>
<comment type="catalytic activity">
    <reaction evidence="7">
        <text>a peptidoglycan chain = a peptidoglycan chain with N-acetyl-1,6-anhydromuramyl-[peptide] at the reducing end + a peptidoglycan chain with N-acetylglucosamine at the non-reducing end.</text>
        <dbReference type="EC" id="4.2.2.29"/>
    </reaction>
</comment>
<accession>A0A0J1FSI5</accession>
<dbReference type="PANTHER" id="PTHR30518">
    <property type="entry name" value="ENDOLYTIC MUREIN TRANSGLYCOSYLASE"/>
    <property type="match status" value="1"/>
</dbReference>
<evidence type="ECO:0000256" key="7">
    <source>
        <dbReference type="HAMAP-Rule" id="MF_02065"/>
    </source>
</evidence>